<feature type="signal peptide" evidence="1">
    <location>
        <begin position="1"/>
        <end position="36"/>
    </location>
</feature>
<evidence type="ECO:0000256" key="1">
    <source>
        <dbReference type="SAM" id="SignalP"/>
    </source>
</evidence>
<dbReference type="EMBL" id="NRRV01000085">
    <property type="protein sequence ID" value="MBK1633427.1"/>
    <property type="molecule type" value="Genomic_DNA"/>
</dbReference>
<name>A0ABS1CNA5_9GAMM</name>
<reference evidence="2 3" key="1">
    <citation type="journal article" date="2020" name="Microorganisms">
        <title>Osmotic Adaptation and Compatible Solute Biosynthesis of Phototrophic Bacteria as Revealed from Genome Analyses.</title>
        <authorList>
            <person name="Imhoff J.F."/>
            <person name="Rahn T."/>
            <person name="Kunzel S."/>
            <person name="Keller A."/>
            <person name="Neulinger S.C."/>
        </authorList>
    </citation>
    <scope>NUCLEOTIDE SEQUENCE [LARGE SCALE GENOMIC DNA]</scope>
    <source>
        <strain evidence="2 3">DSM 6210</strain>
    </source>
</reference>
<gene>
    <name evidence="2" type="ORF">CKO31_22290</name>
</gene>
<evidence type="ECO:0008006" key="4">
    <source>
        <dbReference type="Google" id="ProtNLM"/>
    </source>
</evidence>
<sequence length="229" mass="24912">MSARHAALCGRAAVARLAPAWACALAIALVSPPAPGQEAGTTASAVLPPRVDDWLPSDWWTPARVVSGHLNDDPYDDLAVVVQRQREAPEDPAYPRGARGLFILFGTPDGGWRRGLLAPGMLPCVECSSGLSGNIASAVVDLEITADGLLEISWVQRRRSTKAVRLLLGWDRIYETLGLYADDITVIRPRGGRSHVRRDYRAGRIWVDGVPADMPPRFIPIEEISAELY</sequence>
<organism evidence="2 3">
    <name type="scientific">Thiohalocapsa halophila</name>
    <dbReference type="NCBI Taxonomy" id="69359"/>
    <lineage>
        <taxon>Bacteria</taxon>
        <taxon>Pseudomonadati</taxon>
        <taxon>Pseudomonadota</taxon>
        <taxon>Gammaproteobacteria</taxon>
        <taxon>Chromatiales</taxon>
        <taxon>Chromatiaceae</taxon>
        <taxon>Thiohalocapsa</taxon>
    </lineage>
</organism>
<dbReference type="RefSeq" id="WP_200241929.1">
    <property type="nucleotide sequence ID" value="NZ_NRRV01000085.1"/>
</dbReference>
<keyword evidence="3" id="KW-1185">Reference proteome</keyword>
<proteinExistence type="predicted"/>
<feature type="chain" id="PRO_5045204643" description="DUF3299 domain-containing protein" evidence="1">
    <location>
        <begin position="37"/>
        <end position="229"/>
    </location>
</feature>
<evidence type="ECO:0000313" key="2">
    <source>
        <dbReference type="EMBL" id="MBK1633427.1"/>
    </source>
</evidence>
<keyword evidence="1" id="KW-0732">Signal</keyword>
<dbReference type="Proteomes" id="UP000748752">
    <property type="component" value="Unassembled WGS sequence"/>
</dbReference>
<evidence type="ECO:0000313" key="3">
    <source>
        <dbReference type="Proteomes" id="UP000748752"/>
    </source>
</evidence>
<protein>
    <recommendedName>
        <fullName evidence="4">DUF3299 domain-containing protein</fullName>
    </recommendedName>
</protein>
<accession>A0ABS1CNA5</accession>
<comment type="caution">
    <text evidence="2">The sequence shown here is derived from an EMBL/GenBank/DDBJ whole genome shotgun (WGS) entry which is preliminary data.</text>
</comment>